<comment type="caution">
    <text evidence="2">The sequence shown here is derived from an EMBL/GenBank/DDBJ whole genome shotgun (WGS) entry which is preliminary data.</text>
</comment>
<gene>
    <name evidence="3" type="ORF">RCL2_002207000</name>
    <name evidence="2" type="ORF">RclHR1_10290005</name>
</gene>
<keyword evidence="3" id="KW-0808">Transferase</keyword>
<dbReference type="InterPro" id="IPR000719">
    <property type="entry name" value="Prot_kinase_dom"/>
</dbReference>
<protein>
    <submittedName>
        <fullName evidence="3">Kinase-like domain-containing protein</fullName>
    </submittedName>
</protein>
<reference evidence="2 4" key="1">
    <citation type="submission" date="2017-11" db="EMBL/GenBank/DDBJ databases">
        <title>The genome of Rhizophagus clarus HR1 reveals common genetic basis of auxotrophy among arbuscular mycorrhizal fungi.</title>
        <authorList>
            <person name="Kobayashi Y."/>
        </authorList>
    </citation>
    <scope>NUCLEOTIDE SEQUENCE [LARGE SCALE GENOMIC DNA]</scope>
    <source>
        <strain evidence="2 4">HR1</strain>
    </source>
</reference>
<feature type="domain" description="Protein kinase" evidence="1">
    <location>
        <begin position="308"/>
        <end position="572"/>
    </location>
</feature>
<proteinExistence type="predicted"/>
<evidence type="ECO:0000313" key="3">
    <source>
        <dbReference type="EMBL" id="GES95395.1"/>
    </source>
</evidence>
<dbReference type="PROSITE" id="PS50011">
    <property type="entry name" value="PROTEIN_KINASE_DOM"/>
    <property type="match status" value="1"/>
</dbReference>
<dbReference type="Proteomes" id="UP000247702">
    <property type="component" value="Unassembled WGS sequence"/>
</dbReference>
<dbReference type="Pfam" id="PF07714">
    <property type="entry name" value="PK_Tyr_Ser-Thr"/>
    <property type="match status" value="1"/>
</dbReference>
<dbReference type="Gene3D" id="1.10.510.10">
    <property type="entry name" value="Transferase(Phosphotransferase) domain 1"/>
    <property type="match status" value="1"/>
</dbReference>
<accession>A0A2Z6Q163</accession>
<evidence type="ECO:0000313" key="2">
    <source>
        <dbReference type="EMBL" id="GBB83583.1"/>
    </source>
</evidence>
<name>A0A2Z6Q163_9GLOM</name>
<dbReference type="GO" id="GO:0004674">
    <property type="term" value="F:protein serine/threonine kinase activity"/>
    <property type="evidence" value="ECO:0007669"/>
    <property type="project" value="TreeGrafter"/>
</dbReference>
<dbReference type="GO" id="GO:0005524">
    <property type="term" value="F:ATP binding"/>
    <property type="evidence" value="ECO:0007669"/>
    <property type="project" value="InterPro"/>
</dbReference>
<dbReference type="SUPFAM" id="SSF56112">
    <property type="entry name" value="Protein kinase-like (PK-like)"/>
    <property type="match status" value="1"/>
</dbReference>
<sequence>MNTDNSFDPTARSNSSLKLVSFIPFKNNENKCNYCGKEYSKTIKFGQKYCKDCLFRYIQYSNNTYLDVHITTNNTTQCTEHKATRNNFHTTNIREWCVHCSEILYFKQVVTEDCNDYSSVNCDHIIENAHCKRCEYKRLFVHDQGCYQISYGWTKSTLTEERILILYLPWWDNYAQCAICHHELKYAHQKSEFYYQKWCSDCYVIYSGCEHCLTTNFIFGITDQSQCKKCKKISPIAIDITTISSGNNDIDKYLFSRISKNNSNHLIYLIDNYKNNHKSLSRFNVYMFIKSHYRLRRQETKWIPHTQIKNSEKIAEGGFSIISKATWSHGNDIDVAVKRLNDSQKVIKYFLNELKSFCELKLSAFVIECYGITQDPVTKEYMLIMAYANGGNLHDYLRKNFKNITWCEKLNILRRISSGLKSIHESNFIHRDLHSGNILFSKFSSFSDQQDQRWQIGDLGLSQHAINNDSNSEIYGVMPYIAPEIFMYIGTNKFSKESDIYSFGMIMWELTTGCKPFADFEHDVVLIFKILDGKRPKITQDTPECFASLMKKCWDSNPLKRPTIDEINTCFFIWSESAIPFKEAEQIRLNLIQSQELGPEISEKPHPKTRYTSKVISSSICKSVNPLSTIPPDMKQEYITKEHELDINDTRSLSVQNINSAGINSSRKRDIEKTETQNDRKRVKITDVYCQ</sequence>
<dbReference type="InterPro" id="IPR051681">
    <property type="entry name" value="Ser/Thr_Kinases-Pseudokinases"/>
</dbReference>
<keyword evidence="4" id="KW-1185">Reference proteome</keyword>
<dbReference type="EMBL" id="BLAL01000242">
    <property type="protein sequence ID" value="GES95395.1"/>
    <property type="molecule type" value="Genomic_DNA"/>
</dbReference>
<dbReference type="OrthoDB" id="2400589at2759"/>
<dbReference type="PANTHER" id="PTHR44329">
    <property type="entry name" value="SERINE/THREONINE-PROTEIN KINASE TNNI3K-RELATED"/>
    <property type="match status" value="1"/>
</dbReference>
<dbReference type="InterPro" id="IPR011009">
    <property type="entry name" value="Kinase-like_dom_sf"/>
</dbReference>
<organism evidence="2 4">
    <name type="scientific">Rhizophagus clarus</name>
    <dbReference type="NCBI Taxonomy" id="94130"/>
    <lineage>
        <taxon>Eukaryota</taxon>
        <taxon>Fungi</taxon>
        <taxon>Fungi incertae sedis</taxon>
        <taxon>Mucoromycota</taxon>
        <taxon>Glomeromycotina</taxon>
        <taxon>Glomeromycetes</taxon>
        <taxon>Glomerales</taxon>
        <taxon>Glomeraceae</taxon>
        <taxon>Rhizophagus</taxon>
    </lineage>
</organism>
<dbReference type="EMBL" id="BEXD01000035">
    <property type="protein sequence ID" value="GBB83583.1"/>
    <property type="molecule type" value="Genomic_DNA"/>
</dbReference>
<dbReference type="InterPro" id="IPR001245">
    <property type="entry name" value="Ser-Thr/Tyr_kinase_cat_dom"/>
</dbReference>
<evidence type="ECO:0000313" key="4">
    <source>
        <dbReference type="Proteomes" id="UP000247702"/>
    </source>
</evidence>
<keyword evidence="3" id="KW-0418">Kinase</keyword>
<reference evidence="3" key="2">
    <citation type="submission" date="2019-10" db="EMBL/GenBank/DDBJ databases">
        <title>Conservation and host-specific expression of non-tandemly repeated heterogenous ribosome RNA gene in arbuscular mycorrhizal fungi.</title>
        <authorList>
            <person name="Maeda T."/>
            <person name="Kobayashi Y."/>
            <person name="Nakagawa T."/>
            <person name="Ezawa T."/>
            <person name="Yamaguchi K."/>
            <person name="Bino T."/>
            <person name="Nishimoto Y."/>
            <person name="Shigenobu S."/>
            <person name="Kawaguchi M."/>
        </authorList>
    </citation>
    <scope>NUCLEOTIDE SEQUENCE</scope>
    <source>
        <strain evidence="3">HR1</strain>
    </source>
</reference>
<dbReference type="Proteomes" id="UP000615446">
    <property type="component" value="Unassembled WGS sequence"/>
</dbReference>
<dbReference type="PRINTS" id="PR00109">
    <property type="entry name" value="TYRKINASE"/>
</dbReference>
<evidence type="ECO:0000259" key="1">
    <source>
        <dbReference type="PROSITE" id="PS50011"/>
    </source>
</evidence>
<dbReference type="AlphaFoldDB" id="A0A2Z6Q163"/>